<dbReference type="CDD" id="cd19920">
    <property type="entry name" value="REC_PA4781-like"/>
    <property type="match status" value="1"/>
</dbReference>
<feature type="domain" description="Histidine kinase" evidence="7">
    <location>
        <begin position="203"/>
        <end position="432"/>
    </location>
</feature>
<keyword evidence="5" id="KW-0902">Two-component regulatory system</keyword>
<dbReference type="InterPro" id="IPR005467">
    <property type="entry name" value="His_kinase_dom"/>
</dbReference>
<dbReference type="InterPro" id="IPR001789">
    <property type="entry name" value="Sig_transdc_resp-reg_receiver"/>
</dbReference>
<feature type="domain" description="Response regulatory" evidence="8">
    <location>
        <begin position="12"/>
        <end position="128"/>
    </location>
</feature>
<dbReference type="SUPFAM" id="SSF52172">
    <property type="entry name" value="CheY-like"/>
    <property type="match status" value="1"/>
</dbReference>
<organism evidence="9 10">
    <name type="scientific">Zarconia navalis LEGE 11467</name>
    <dbReference type="NCBI Taxonomy" id="1828826"/>
    <lineage>
        <taxon>Bacteria</taxon>
        <taxon>Bacillati</taxon>
        <taxon>Cyanobacteriota</taxon>
        <taxon>Cyanophyceae</taxon>
        <taxon>Oscillatoriophycideae</taxon>
        <taxon>Oscillatoriales</taxon>
        <taxon>Oscillatoriales incertae sedis</taxon>
        <taxon>Zarconia</taxon>
        <taxon>Zarconia navalis</taxon>
    </lineage>
</organism>
<dbReference type="PANTHER" id="PTHR43547">
    <property type="entry name" value="TWO-COMPONENT HISTIDINE KINASE"/>
    <property type="match status" value="1"/>
</dbReference>
<keyword evidence="10" id="KW-1185">Reference proteome</keyword>
<dbReference type="EMBL" id="JADEXN010000119">
    <property type="protein sequence ID" value="MBE9040801.1"/>
    <property type="molecule type" value="Genomic_DNA"/>
</dbReference>
<keyword evidence="4 9" id="KW-0418">Kinase</keyword>
<dbReference type="Pfam" id="PF00512">
    <property type="entry name" value="HisKA"/>
    <property type="match status" value="1"/>
</dbReference>
<dbReference type="Gene3D" id="3.30.565.10">
    <property type="entry name" value="Histidine kinase-like ATPase, C-terminal domain"/>
    <property type="match status" value="1"/>
</dbReference>
<dbReference type="SMART" id="SM00387">
    <property type="entry name" value="HATPase_c"/>
    <property type="match status" value="1"/>
</dbReference>
<dbReference type="InterPro" id="IPR036890">
    <property type="entry name" value="HATPase_C_sf"/>
</dbReference>
<gene>
    <name evidence="9" type="ORF">IQ235_08420</name>
</gene>
<name>A0A928VYU5_9CYAN</name>
<accession>A0A928VYU5</accession>
<dbReference type="Pfam" id="PF02518">
    <property type="entry name" value="HATPase_c"/>
    <property type="match status" value="1"/>
</dbReference>
<dbReference type="InterPro" id="IPR003661">
    <property type="entry name" value="HisK_dim/P_dom"/>
</dbReference>
<evidence type="ECO:0000259" key="8">
    <source>
        <dbReference type="PROSITE" id="PS50110"/>
    </source>
</evidence>
<dbReference type="SMART" id="SM00388">
    <property type="entry name" value="HisKA"/>
    <property type="match status" value="1"/>
</dbReference>
<evidence type="ECO:0000256" key="2">
    <source>
        <dbReference type="ARBA" id="ARBA00012438"/>
    </source>
</evidence>
<dbReference type="RefSeq" id="WP_264321041.1">
    <property type="nucleotide sequence ID" value="NZ_JADEXN010000119.1"/>
</dbReference>
<dbReference type="EC" id="2.7.13.3" evidence="2"/>
<dbReference type="PANTHER" id="PTHR43547:SF2">
    <property type="entry name" value="HYBRID SIGNAL TRANSDUCTION HISTIDINE KINASE C"/>
    <property type="match status" value="1"/>
</dbReference>
<dbReference type="PRINTS" id="PR00344">
    <property type="entry name" value="BCTRLSENSOR"/>
</dbReference>
<sequence length="433" mass="47546">MKTSPDRASSTSILIVDDIPDNIQVLSAMLTAQGYEVRNALDGSMALACIEQKLPDLILLDIMMPGMNGYEVCRTLKASERTQDIPVVFLSALDDPTDKVAAFDAGGVDYITKPFQLREVLVRVRTQVTLRLQQKQLQANNTQLQLEVSDRLRAEAALQSLNRNLETRVRSRTAQLLALQTELRQALAREHELNLLKDEFLSNISHELRTPLNSIIGFLHLVLDGFCEERSEELEMLQQADASAMHLLASIESMLDLVSLKRGQLSVACQIVDLQACLQIAIATRMPQIQEKGLQILQPDSEKLLLYVKADPDKLEQVLVHILDNAVKFTDGGSIEITSGVKSGSETDDNLTPPQVWVRVRDTGIGIEPSTIPKLFGPFVMADTSSTRIHGGNGLGLTLAQSFMELMGGQISMDSEGKGKGTTVTIALPLCCD</sequence>
<evidence type="ECO:0000259" key="7">
    <source>
        <dbReference type="PROSITE" id="PS50109"/>
    </source>
</evidence>
<dbReference type="CDD" id="cd00082">
    <property type="entry name" value="HisKA"/>
    <property type="match status" value="1"/>
</dbReference>
<evidence type="ECO:0000313" key="10">
    <source>
        <dbReference type="Proteomes" id="UP000621799"/>
    </source>
</evidence>
<protein>
    <recommendedName>
        <fullName evidence="2">histidine kinase</fullName>
        <ecNumber evidence="2">2.7.13.3</ecNumber>
    </recommendedName>
</protein>
<dbReference type="PROSITE" id="PS50110">
    <property type="entry name" value="RESPONSE_REGULATORY"/>
    <property type="match status" value="1"/>
</dbReference>
<reference evidence="9" key="1">
    <citation type="submission" date="2020-10" db="EMBL/GenBank/DDBJ databases">
        <authorList>
            <person name="Castelo-Branco R."/>
            <person name="Eusebio N."/>
            <person name="Adriana R."/>
            <person name="Vieira A."/>
            <person name="Brugerolle De Fraissinette N."/>
            <person name="Rezende De Castro R."/>
            <person name="Schneider M.P."/>
            <person name="Vasconcelos V."/>
            <person name="Leao P.N."/>
        </authorList>
    </citation>
    <scope>NUCLEOTIDE SEQUENCE</scope>
    <source>
        <strain evidence="9">LEGE 11467</strain>
    </source>
</reference>
<evidence type="ECO:0000256" key="5">
    <source>
        <dbReference type="ARBA" id="ARBA00023012"/>
    </source>
</evidence>
<dbReference type="SUPFAM" id="SSF55874">
    <property type="entry name" value="ATPase domain of HSP90 chaperone/DNA topoisomerase II/histidine kinase"/>
    <property type="match status" value="1"/>
</dbReference>
<feature type="modified residue" description="4-aspartylphosphate" evidence="6">
    <location>
        <position position="61"/>
    </location>
</feature>
<dbReference type="PROSITE" id="PS50109">
    <property type="entry name" value="HIS_KIN"/>
    <property type="match status" value="1"/>
</dbReference>
<keyword evidence="4 9" id="KW-0808">Transferase</keyword>
<proteinExistence type="predicted"/>
<dbReference type="Proteomes" id="UP000621799">
    <property type="component" value="Unassembled WGS sequence"/>
</dbReference>
<dbReference type="InterPro" id="IPR003594">
    <property type="entry name" value="HATPase_dom"/>
</dbReference>
<dbReference type="Pfam" id="PF00072">
    <property type="entry name" value="Response_reg"/>
    <property type="match status" value="1"/>
</dbReference>
<keyword evidence="3 6" id="KW-0597">Phosphoprotein</keyword>
<evidence type="ECO:0000256" key="4">
    <source>
        <dbReference type="ARBA" id="ARBA00022777"/>
    </source>
</evidence>
<dbReference type="InterPro" id="IPR036097">
    <property type="entry name" value="HisK_dim/P_sf"/>
</dbReference>
<comment type="caution">
    <text evidence="9">The sequence shown here is derived from an EMBL/GenBank/DDBJ whole genome shotgun (WGS) entry which is preliminary data.</text>
</comment>
<dbReference type="CDD" id="cd16922">
    <property type="entry name" value="HATPase_EvgS-ArcB-TorS-like"/>
    <property type="match status" value="1"/>
</dbReference>
<dbReference type="InterPro" id="IPR011006">
    <property type="entry name" value="CheY-like_superfamily"/>
</dbReference>
<dbReference type="AlphaFoldDB" id="A0A928VYU5"/>
<comment type="catalytic activity">
    <reaction evidence="1">
        <text>ATP + protein L-histidine = ADP + protein N-phospho-L-histidine.</text>
        <dbReference type="EC" id="2.7.13.3"/>
    </reaction>
</comment>
<evidence type="ECO:0000256" key="1">
    <source>
        <dbReference type="ARBA" id="ARBA00000085"/>
    </source>
</evidence>
<evidence type="ECO:0000313" key="9">
    <source>
        <dbReference type="EMBL" id="MBE9040801.1"/>
    </source>
</evidence>
<evidence type="ECO:0000256" key="6">
    <source>
        <dbReference type="PROSITE-ProRule" id="PRU00169"/>
    </source>
</evidence>
<dbReference type="Gene3D" id="3.40.50.2300">
    <property type="match status" value="1"/>
</dbReference>
<dbReference type="GO" id="GO:0000155">
    <property type="term" value="F:phosphorelay sensor kinase activity"/>
    <property type="evidence" value="ECO:0007669"/>
    <property type="project" value="InterPro"/>
</dbReference>
<dbReference type="SUPFAM" id="SSF47384">
    <property type="entry name" value="Homodimeric domain of signal transducing histidine kinase"/>
    <property type="match status" value="1"/>
</dbReference>
<dbReference type="SMART" id="SM00448">
    <property type="entry name" value="REC"/>
    <property type="match status" value="1"/>
</dbReference>
<dbReference type="Gene3D" id="1.10.287.130">
    <property type="match status" value="1"/>
</dbReference>
<evidence type="ECO:0000256" key="3">
    <source>
        <dbReference type="ARBA" id="ARBA00022553"/>
    </source>
</evidence>
<dbReference type="InterPro" id="IPR004358">
    <property type="entry name" value="Sig_transdc_His_kin-like_C"/>
</dbReference>